<dbReference type="GO" id="GO:0043531">
    <property type="term" value="F:ADP binding"/>
    <property type="evidence" value="ECO:0007669"/>
    <property type="project" value="InterPro"/>
</dbReference>
<feature type="domain" description="Disease resistance protein Roq1-like winged-helix" evidence="3">
    <location>
        <begin position="206"/>
        <end position="262"/>
    </location>
</feature>
<evidence type="ECO:0000256" key="1">
    <source>
        <dbReference type="ARBA" id="ARBA00022614"/>
    </source>
</evidence>
<feature type="non-terminal residue" evidence="4">
    <location>
        <position position="1"/>
    </location>
</feature>
<name>A8BP22_PLAAC</name>
<dbReference type="PANTHER" id="PTHR11017">
    <property type="entry name" value="LEUCINE-RICH REPEAT-CONTAINING PROTEIN"/>
    <property type="match status" value="1"/>
</dbReference>
<proteinExistence type="predicted"/>
<dbReference type="PANTHER" id="PTHR11017:SF385">
    <property type="entry name" value="DISEASE RESISTANCE PROTEIN (TIR-NBS-LRR CLASS)-RELATED"/>
    <property type="match status" value="1"/>
</dbReference>
<dbReference type="GO" id="GO:0006952">
    <property type="term" value="P:defense response"/>
    <property type="evidence" value="ECO:0007669"/>
    <property type="project" value="InterPro"/>
</dbReference>
<evidence type="ECO:0000259" key="3">
    <source>
        <dbReference type="Pfam" id="PF23282"/>
    </source>
</evidence>
<feature type="non-terminal residue" evidence="4">
    <location>
        <position position="264"/>
    </location>
</feature>
<dbReference type="InterPro" id="IPR058192">
    <property type="entry name" value="WHD_ROQ1-like"/>
</dbReference>
<dbReference type="Pfam" id="PF23282">
    <property type="entry name" value="WHD_ROQ1"/>
    <property type="match status" value="1"/>
</dbReference>
<protein>
    <submittedName>
        <fullName evidence="4">NBS-containing resistance-like protein</fullName>
    </submittedName>
</protein>
<dbReference type="PRINTS" id="PR00364">
    <property type="entry name" value="DISEASERSIST"/>
</dbReference>
<dbReference type="InterPro" id="IPR027417">
    <property type="entry name" value="P-loop_NTPase"/>
</dbReference>
<sequence length="264" mass="30628">IAKAVCNRIFTRFQGTSFIADIKEHSIVDLQKQLLYDILGQQSFDITHIDYGTHIIKERLKDKKVLIILDDVDHRRQLYALVGELTWFDPGSRIIITTRDLHILRLCQVDNSSIYMPEELDDNQSLQLFSRHAFWKYQPPEDYMQLSRQVLSYAGGLPFALEVLGSYLCGVESKEEWVSALKRFKKFSCEEVHFRLKISYDALPEVEKAMFLDSACFLAGKNKELAIDIWKSCGFYPEIGLQKLIQKSLVRIGSFNELIMHNQL</sequence>
<dbReference type="Pfam" id="PF00931">
    <property type="entry name" value="NB-ARC"/>
    <property type="match status" value="1"/>
</dbReference>
<keyword evidence="1" id="KW-0433">Leucine-rich repeat</keyword>
<dbReference type="EMBL" id="EF653126">
    <property type="protein sequence ID" value="ABV30895.1"/>
    <property type="molecule type" value="Genomic_DNA"/>
</dbReference>
<dbReference type="Gene3D" id="1.10.8.430">
    <property type="entry name" value="Helical domain of apoptotic protease-activating factors"/>
    <property type="match status" value="1"/>
</dbReference>
<dbReference type="InterPro" id="IPR044974">
    <property type="entry name" value="Disease_R_plants"/>
</dbReference>
<evidence type="ECO:0000313" key="4">
    <source>
        <dbReference type="EMBL" id="ABV30895.1"/>
    </source>
</evidence>
<dbReference type="Gene3D" id="3.40.50.300">
    <property type="entry name" value="P-loop containing nucleotide triphosphate hydrolases"/>
    <property type="match status" value="1"/>
</dbReference>
<evidence type="ECO:0000259" key="2">
    <source>
        <dbReference type="Pfam" id="PF00931"/>
    </source>
</evidence>
<dbReference type="SUPFAM" id="SSF52540">
    <property type="entry name" value="P-loop containing nucleoside triphosphate hydrolases"/>
    <property type="match status" value="1"/>
</dbReference>
<accession>A8BP22</accession>
<dbReference type="InterPro" id="IPR042197">
    <property type="entry name" value="Apaf_helical"/>
</dbReference>
<feature type="domain" description="NB-ARC" evidence="2">
    <location>
        <begin position="9"/>
        <end position="134"/>
    </location>
</feature>
<dbReference type="AlphaFoldDB" id="A8BP22"/>
<dbReference type="InterPro" id="IPR002182">
    <property type="entry name" value="NB-ARC"/>
</dbReference>
<organism evidence="4">
    <name type="scientific">Platanus acerifolia</name>
    <name type="common">London plane tree</name>
    <dbReference type="NCBI Taxonomy" id="140101"/>
    <lineage>
        <taxon>Eukaryota</taxon>
        <taxon>Viridiplantae</taxon>
        <taxon>Streptophyta</taxon>
        <taxon>Embryophyta</taxon>
        <taxon>Tracheophyta</taxon>
        <taxon>Spermatophyta</taxon>
        <taxon>Magnoliopsida</taxon>
        <taxon>Proteales</taxon>
        <taxon>Platanaceae</taxon>
        <taxon>Platanus</taxon>
    </lineage>
</organism>
<reference evidence="4" key="1">
    <citation type="submission" date="2007-06" db="EMBL/GenBank/DDBJ databases">
        <authorList>
            <person name="Pilotti M."/>
            <person name="Brunetti A."/>
            <person name="Lumia V."/>
            <person name="Tizzani L."/>
            <person name="Gervasi F."/>
        </authorList>
    </citation>
    <scope>NUCLEOTIDE SEQUENCE</scope>
    <source>
        <strain evidence="4">F11T.28</strain>
    </source>
</reference>